<reference evidence="3" key="1">
    <citation type="submission" date="2023-07" db="EMBL/GenBank/DDBJ databases">
        <title>Whole genome shotgun sequence of Streptomyces achromogenes subsp. rubradiris NBRC 14000.</title>
        <authorList>
            <person name="Komaki H."/>
            <person name="Tamura T."/>
        </authorList>
    </citation>
    <scope>NUCLEOTIDE SEQUENCE [LARGE SCALE GENOMIC DNA]</scope>
    <source>
        <strain evidence="3">NBRC 14000</strain>
    </source>
</reference>
<feature type="region of interest" description="Disordered" evidence="1">
    <location>
        <begin position="125"/>
        <end position="150"/>
    </location>
</feature>
<protein>
    <submittedName>
        <fullName evidence="2">Uncharacterized protein</fullName>
    </submittedName>
</protein>
<proteinExistence type="predicted"/>
<comment type="caution">
    <text evidence="2">The sequence shown here is derived from an EMBL/GenBank/DDBJ whole genome shotgun (WGS) entry which is preliminary data.</text>
</comment>
<accession>A0ABQ3R766</accession>
<gene>
    <name evidence="2" type="ORF">Srubr_15420</name>
</gene>
<dbReference type="EMBL" id="BNEA01000001">
    <property type="protein sequence ID" value="GHI51696.1"/>
    <property type="molecule type" value="Genomic_DNA"/>
</dbReference>
<dbReference type="Proteomes" id="UP000646738">
    <property type="component" value="Unassembled WGS sequence"/>
</dbReference>
<sequence>MAPVKTPPTVRSRNTAGMGIRMLHRRTPEAVAGAWAGVASAQAAPAAPVPALAAGASTARIPADLATTVRTVTKGLGRGLTARPARVPDWRQWSDLARGYLALALALLPRARPRNKLTVFVAPLTARPNAPGPHRPPHRHPRDQRPDARP</sequence>
<name>A0ABQ3R766_STRRR</name>
<evidence type="ECO:0000256" key="1">
    <source>
        <dbReference type="SAM" id="MobiDB-lite"/>
    </source>
</evidence>
<keyword evidence="3" id="KW-1185">Reference proteome</keyword>
<evidence type="ECO:0000313" key="3">
    <source>
        <dbReference type="Proteomes" id="UP000646738"/>
    </source>
</evidence>
<evidence type="ECO:0000313" key="2">
    <source>
        <dbReference type="EMBL" id="GHI51696.1"/>
    </source>
</evidence>
<organism evidence="2 3">
    <name type="scientific">Streptomyces rubradiris</name>
    <name type="common">Streptomyces achromogenes subsp. rubradiris</name>
    <dbReference type="NCBI Taxonomy" id="285531"/>
    <lineage>
        <taxon>Bacteria</taxon>
        <taxon>Bacillati</taxon>
        <taxon>Actinomycetota</taxon>
        <taxon>Actinomycetes</taxon>
        <taxon>Kitasatosporales</taxon>
        <taxon>Streptomycetaceae</taxon>
        <taxon>Streptomyces</taxon>
    </lineage>
</organism>